<dbReference type="EMBL" id="CP111013">
    <property type="protein sequence ID" value="WAQ95430.1"/>
    <property type="molecule type" value="Genomic_DNA"/>
</dbReference>
<dbReference type="PANTHER" id="PTHR25462">
    <property type="entry name" value="BONUS, ISOFORM C-RELATED"/>
    <property type="match status" value="1"/>
</dbReference>
<keyword evidence="1" id="KW-0175">Coiled coil</keyword>
<sequence length="309" mass="35347">MAERGFDPTTYRPLDHKDHQSLRQPYIFSSFRTLEELLAHSETAKHFCGDCSNYYCDECLKFHAKIHKPHVVFGRKDVDKWVVQGDALVTCDLHPPTVLELLCEDHAELCCHLCVSLNHRMCKRVDLISDLAKGIHKMADFKQLPANVTKVTASLNQVSEARKKNKNSLKISRKSMLTKIKSLRSSLNELLDELEKRTVEQMDSVLAGIDWSLQKDIDHCDLLHDQLKALLDSVQAHDKESRSFIGYRKCKDKMAEGNRLLREMNTKQKATITFQPDTRAQHLLSDIKTLGNIKGHPDPDFEQSSGQIK</sequence>
<dbReference type="InterPro" id="IPR047153">
    <property type="entry name" value="TRIM45/56/19-like"/>
</dbReference>
<reference evidence="2" key="1">
    <citation type="submission" date="2022-11" db="EMBL/GenBank/DDBJ databases">
        <title>Centuries of genome instability and evolution in soft-shell clam transmissible cancer (bioRxiv).</title>
        <authorList>
            <person name="Hart S.F.M."/>
            <person name="Yonemitsu M.A."/>
            <person name="Giersch R.M."/>
            <person name="Beal B.F."/>
            <person name="Arriagada G."/>
            <person name="Davis B.W."/>
            <person name="Ostrander E.A."/>
            <person name="Goff S.P."/>
            <person name="Metzger M.J."/>
        </authorList>
    </citation>
    <scope>NUCLEOTIDE SEQUENCE</scope>
    <source>
        <strain evidence="2">MELC-2E11</strain>
        <tissue evidence="2">Siphon/mantle</tissue>
    </source>
</reference>
<dbReference type="Proteomes" id="UP001164746">
    <property type="component" value="Chromosome 2"/>
</dbReference>
<name>A0ABY7DFD5_MYAAR</name>
<feature type="non-terminal residue" evidence="2">
    <location>
        <position position="309"/>
    </location>
</feature>
<evidence type="ECO:0000256" key="1">
    <source>
        <dbReference type="SAM" id="Coils"/>
    </source>
</evidence>
<keyword evidence="3" id="KW-1185">Reference proteome</keyword>
<organism evidence="2 3">
    <name type="scientific">Mya arenaria</name>
    <name type="common">Soft-shell clam</name>
    <dbReference type="NCBI Taxonomy" id="6604"/>
    <lineage>
        <taxon>Eukaryota</taxon>
        <taxon>Metazoa</taxon>
        <taxon>Spiralia</taxon>
        <taxon>Lophotrochozoa</taxon>
        <taxon>Mollusca</taxon>
        <taxon>Bivalvia</taxon>
        <taxon>Autobranchia</taxon>
        <taxon>Heteroconchia</taxon>
        <taxon>Euheterodonta</taxon>
        <taxon>Imparidentia</taxon>
        <taxon>Neoheterodontei</taxon>
        <taxon>Myida</taxon>
        <taxon>Myoidea</taxon>
        <taxon>Myidae</taxon>
        <taxon>Mya</taxon>
    </lineage>
</organism>
<feature type="coiled-coil region" evidence="1">
    <location>
        <begin position="173"/>
        <end position="200"/>
    </location>
</feature>
<dbReference type="Gene3D" id="3.30.160.60">
    <property type="entry name" value="Classic Zinc Finger"/>
    <property type="match status" value="1"/>
</dbReference>
<protein>
    <recommendedName>
        <fullName evidence="4">B box-type domain-containing protein</fullName>
    </recommendedName>
</protein>
<gene>
    <name evidence="2" type="ORF">MAR_028120</name>
</gene>
<evidence type="ECO:0000313" key="2">
    <source>
        <dbReference type="EMBL" id="WAQ95430.1"/>
    </source>
</evidence>
<evidence type="ECO:0000313" key="3">
    <source>
        <dbReference type="Proteomes" id="UP001164746"/>
    </source>
</evidence>
<evidence type="ECO:0008006" key="4">
    <source>
        <dbReference type="Google" id="ProtNLM"/>
    </source>
</evidence>
<dbReference type="CDD" id="cd19756">
    <property type="entry name" value="Bbox2"/>
    <property type="match status" value="1"/>
</dbReference>
<dbReference type="PANTHER" id="PTHR25462:SF296">
    <property type="entry name" value="MEIOTIC P26, ISOFORM F"/>
    <property type="match status" value="1"/>
</dbReference>
<accession>A0ABY7DFD5</accession>
<proteinExistence type="predicted"/>